<dbReference type="EMBL" id="CM029051">
    <property type="protein sequence ID" value="KAG2562638.1"/>
    <property type="molecule type" value="Genomic_DNA"/>
</dbReference>
<gene>
    <name evidence="2" type="ORF">PVAP13_8KG268700</name>
</gene>
<evidence type="ECO:0000313" key="2">
    <source>
        <dbReference type="EMBL" id="KAG2562638.1"/>
    </source>
</evidence>
<keyword evidence="3" id="KW-1185">Reference proteome</keyword>
<evidence type="ECO:0000256" key="1">
    <source>
        <dbReference type="SAM" id="MobiDB-lite"/>
    </source>
</evidence>
<dbReference type="Proteomes" id="UP000823388">
    <property type="component" value="Chromosome 8K"/>
</dbReference>
<organism evidence="2 3">
    <name type="scientific">Panicum virgatum</name>
    <name type="common">Blackwell switchgrass</name>
    <dbReference type="NCBI Taxonomy" id="38727"/>
    <lineage>
        <taxon>Eukaryota</taxon>
        <taxon>Viridiplantae</taxon>
        <taxon>Streptophyta</taxon>
        <taxon>Embryophyta</taxon>
        <taxon>Tracheophyta</taxon>
        <taxon>Spermatophyta</taxon>
        <taxon>Magnoliopsida</taxon>
        <taxon>Liliopsida</taxon>
        <taxon>Poales</taxon>
        <taxon>Poaceae</taxon>
        <taxon>PACMAD clade</taxon>
        <taxon>Panicoideae</taxon>
        <taxon>Panicodae</taxon>
        <taxon>Paniceae</taxon>
        <taxon>Panicinae</taxon>
        <taxon>Panicum</taxon>
        <taxon>Panicum sect. Hiantes</taxon>
    </lineage>
</organism>
<evidence type="ECO:0000313" key="3">
    <source>
        <dbReference type="Proteomes" id="UP000823388"/>
    </source>
</evidence>
<dbReference type="AlphaFoldDB" id="A0A8T0PNY9"/>
<proteinExistence type="predicted"/>
<feature type="compositionally biased region" description="Basic and acidic residues" evidence="1">
    <location>
        <begin position="191"/>
        <end position="203"/>
    </location>
</feature>
<reference evidence="2" key="1">
    <citation type="submission" date="2020-05" db="EMBL/GenBank/DDBJ databases">
        <title>WGS assembly of Panicum virgatum.</title>
        <authorList>
            <person name="Lovell J.T."/>
            <person name="Jenkins J."/>
            <person name="Shu S."/>
            <person name="Juenger T.E."/>
            <person name="Schmutz J."/>
        </authorList>
    </citation>
    <scope>NUCLEOTIDE SEQUENCE</scope>
    <source>
        <strain evidence="2">AP13</strain>
    </source>
</reference>
<accession>A0A8T0PNY9</accession>
<comment type="caution">
    <text evidence="2">The sequence shown here is derived from an EMBL/GenBank/DDBJ whole genome shotgun (WGS) entry which is preliminary data.</text>
</comment>
<protein>
    <submittedName>
        <fullName evidence="2">Uncharacterized protein</fullName>
    </submittedName>
</protein>
<name>A0A8T0PNY9_PANVG</name>
<feature type="region of interest" description="Disordered" evidence="1">
    <location>
        <begin position="171"/>
        <end position="208"/>
    </location>
</feature>
<sequence length="233" mass="26455">MAHGFSIRGYTESMRGKAPVELRTFGKSTKDLPEITCGPNRWWKYELEAFRAARVHEDEKDGAWKGYITSAHFKAVPPTMDALDGGNTLDRNKKTQQQGTMSKMTKKQKRARVEEEVVVVEETSAAGEGQHEVEGSLKRGEALDKPSLFEEVDPHQASKESKVEYHVSTMKEKIPVSEGEENEKINNFQNKGREKETKQRDQRQAIPLRSILKKGTTCTRAKHVRFLEVHEAS</sequence>